<evidence type="ECO:0000313" key="2">
    <source>
        <dbReference type="EMBL" id="GAA1563905.1"/>
    </source>
</evidence>
<keyword evidence="1" id="KW-1133">Transmembrane helix</keyword>
<feature type="transmembrane region" description="Helical" evidence="1">
    <location>
        <begin position="111"/>
        <end position="134"/>
    </location>
</feature>
<evidence type="ECO:0000256" key="1">
    <source>
        <dbReference type="SAM" id="Phobius"/>
    </source>
</evidence>
<dbReference type="Proteomes" id="UP001501791">
    <property type="component" value="Unassembled WGS sequence"/>
</dbReference>
<keyword evidence="1" id="KW-0812">Transmembrane</keyword>
<name>A0ABP4NPX4_9MICO</name>
<evidence type="ECO:0000313" key="3">
    <source>
        <dbReference type="Proteomes" id="UP001501791"/>
    </source>
</evidence>
<keyword evidence="1" id="KW-0472">Membrane</keyword>
<dbReference type="EMBL" id="BAAALY010000039">
    <property type="protein sequence ID" value="GAA1563905.1"/>
    <property type="molecule type" value="Genomic_DNA"/>
</dbReference>
<proteinExistence type="predicted"/>
<accession>A0ABP4NPX4</accession>
<sequence length="183" mass="19383">MGMGTPAAVGLSAVAGGIAGSKAGMGASRAVAEWERAIQQADIQVLASGQQLPPIEEPPASPRLPRNCFLVWLRGPAIGVPLGFIVGALFAQFPVAASPEANIAGHIFGGFLFGVFGLLPGLLLGVILGALFYFMELRARLQSFTVALRREAWEQREQLRCALSAGRTSPHWAIVELEHRLTA</sequence>
<feature type="transmembrane region" description="Helical" evidence="1">
    <location>
        <begin position="71"/>
        <end position="91"/>
    </location>
</feature>
<comment type="caution">
    <text evidence="2">The sequence shown here is derived from an EMBL/GenBank/DDBJ whole genome shotgun (WGS) entry which is preliminary data.</text>
</comment>
<reference evidence="3" key="1">
    <citation type="journal article" date="2019" name="Int. J. Syst. Evol. Microbiol.">
        <title>The Global Catalogue of Microorganisms (GCM) 10K type strain sequencing project: providing services to taxonomists for standard genome sequencing and annotation.</title>
        <authorList>
            <consortium name="The Broad Institute Genomics Platform"/>
            <consortium name="The Broad Institute Genome Sequencing Center for Infectious Disease"/>
            <person name="Wu L."/>
            <person name="Ma J."/>
        </authorList>
    </citation>
    <scope>NUCLEOTIDE SEQUENCE [LARGE SCALE GENOMIC DNA]</scope>
    <source>
        <strain evidence="3">JCM 13319</strain>
    </source>
</reference>
<gene>
    <name evidence="2" type="ORF">GCM10009691_41460</name>
</gene>
<organism evidence="2 3">
    <name type="scientific">Brevibacterium picturae</name>
    <dbReference type="NCBI Taxonomy" id="260553"/>
    <lineage>
        <taxon>Bacteria</taxon>
        <taxon>Bacillati</taxon>
        <taxon>Actinomycetota</taxon>
        <taxon>Actinomycetes</taxon>
        <taxon>Micrococcales</taxon>
        <taxon>Brevibacteriaceae</taxon>
        <taxon>Brevibacterium</taxon>
    </lineage>
</organism>
<protein>
    <submittedName>
        <fullName evidence="2">Uncharacterized protein</fullName>
    </submittedName>
</protein>
<keyword evidence="3" id="KW-1185">Reference proteome</keyword>